<feature type="transmembrane region" description="Helical" evidence="1">
    <location>
        <begin position="46"/>
        <end position="66"/>
    </location>
</feature>
<dbReference type="Proteomes" id="UP001169764">
    <property type="component" value="Unassembled WGS sequence"/>
</dbReference>
<reference evidence="2" key="1">
    <citation type="submission" date="2023-07" db="EMBL/GenBank/DDBJ databases">
        <authorList>
            <person name="Kim M."/>
        </authorList>
    </citation>
    <scope>NUCLEOTIDE SEQUENCE</scope>
    <source>
        <strain evidence="2">BIUV-7</strain>
    </source>
</reference>
<accession>A0ABT8YD19</accession>
<keyword evidence="3" id="KW-1185">Reference proteome</keyword>
<protein>
    <submittedName>
        <fullName evidence="2">DUF2189 domain-containing protein</fullName>
    </submittedName>
</protein>
<evidence type="ECO:0000313" key="2">
    <source>
        <dbReference type="EMBL" id="MDO6416244.1"/>
    </source>
</evidence>
<dbReference type="Pfam" id="PF09955">
    <property type="entry name" value="DUF2189"/>
    <property type="match status" value="1"/>
</dbReference>
<gene>
    <name evidence="2" type="ORF">Q4F19_17795</name>
</gene>
<keyword evidence="1" id="KW-0472">Membrane</keyword>
<dbReference type="RefSeq" id="WP_303545482.1">
    <property type="nucleotide sequence ID" value="NZ_JAUOTP010000009.1"/>
</dbReference>
<name>A0ABT8YD19_9SPHN</name>
<proteinExistence type="predicted"/>
<organism evidence="2 3">
    <name type="scientific">Sphingomonas natans</name>
    <dbReference type="NCBI Taxonomy" id="3063330"/>
    <lineage>
        <taxon>Bacteria</taxon>
        <taxon>Pseudomonadati</taxon>
        <taxon>Pseudomonadota</taxon>
        <taxon>Alphaproteobacteria</taxon>
        <taxon>Sphingomonadales</taxon>
        <taxon>Sphingomonadaceae</taxon>
        <taxon>Sphingomonas</taxon>
    </lineage>
</organism>
<feature type="transmembrane region" description="Helical" evidence="1">
    <location>
        <begin position="229"/>
        <end position="256"/>
    </location>
</feature>
<evidence type="ECO:0000256" key="1">
    <source>
        <dbReference type="SAM" id="Phobius"/>
    </source>
</evidence>
<evidence type="ECO:0000313" key="3">
    <source>
        <dbReference type="Proteomes" id="UP001169764"/>
    </source>
</evidence>
<dbReference type="EMBL" id="JAUOTP010000009">
    <property type="protein sequence ID" value="MDO6416244.1"/>
    <property type="molecule type" value="Genomic_DNA"/>
</dbReference>
<feature type="transmembrane region" description="Helical" evidence="1">
    <location>
        <begin position="181"/>
        <end position="198"/>
    </location>
</feature>
<keyword evidence="1" id="KW-1133">Transmembrane helix</keyword>
<feature type="transmembrane region" description="Helical" evidence="1">
    <location>
        <begin position="121"/>
        <end position="143"/>
    </location>
</feature>
<comment type="caution">
    <text evidence="2">The sequence shown here is derived from an EMBL/GenBank/DDBJ whole genome shotgun (WGS) entry which is preliminary data.</text>
</comment>
<feature type="transmembrane region" description="Helical" evidence="1">
    <location>
        <begin position="155"/>
        <end position="174"/>
    </location>
</feature>
<keyword evidence="1" id="KW-0812">Transmembrane</keyword>
<sequence>MPAALNPTGSVSSPSAQPAVRRIGPDDLHWALQSGWQDFVAKRGDVLFVALLYPAIGLITAVIALKSSLLPFFFPLAAGLSILGPIVASGFYELARRREQNEPAGWSHFLDPLLSDRRNGIVGLAAMMVGLFAIWLAVAWALYAATLGQLEPVGAAGFVSLLFTTADGWMLIIFGNAAGALIAAATLVLTLVSAPMLVDRPVSVDLAVRTSLRAAAMNPGATARWGATVAALLLLGSIPVFIGLAIVLPVLGYATWHLYTRIVER</sequence>
<feature type="transmembrane region" description="Helical" evidence="1">
    <location>
        <begin position="72"/>
        <end position="92"/>
    </location>
</feature>
<dbReference type="InterPro" id="IPR018692">
    <property type="entry name" value="DUF2189"/>
</dbReference>